<protein>
    <submittedName>
        <fullName evidence="2">Uncharacterized protein</fullName>
    </submittedName>
</protein>
<organism evidence="2 3">
    <name type="scientific">Phaseolus coccineus</name>
    <name type="common">Scarlet runner bean</name>
    <name type="synonym">Phaseolus multiflorus</name>
    <dbReference type="NCBI Taxonomy" id="3886"/>
    <lineage>
        <taxon>Eukaryota</taxon>
        <taxon>Viridiplantae</taxon>
        <taxon>Streptophyta</taxon>
        <taxon>Embryophyta</taxon>
        <taxon>Tracheophyta</taxon>
        <taxon>Spermatophyta</taxon>
        <taxon>Magnoliopsida</taxon>
        <taxon>eudicotyledons</taxon>
        <taxon>Gunneridae</taxon>
        <taxon>Pentapetalae</taxon>
        <taxon>rosids</taxon>
        <taxon>fabids</taxon>
        <taxon>Fabales</taxon>
        <taxon>Fabaceae</taxon>
        <taxon>Papilionoideae</taxon>
        <taxon>50 kb inversion clade</taxon>
        <taxon>NPAAA clade</taxon>
        <taxon>indigoferoid/millettioid clade</taxon>
        <taxon>Phaseoleae</taxon>
        <taxon>Phaseolus</taxon>
    </lineage>
</organism>
<evidence type="ECO:0000313" key="2">
    <source>
        <dbReference type="EMBL" id="KAK7377775.1"/>
    </source>
</evidence>
<evidence type="ECO:0000313" key="3">
    <source>
        <dbReference type="Proteomes" id="UP001374584"/>
    </source>
</evidence>
<gene>
    <name evidence="2" type="ORF">VNO80_03207</name>
</gene>
<accession>A0AAN9NR14</accession>
<dbReference type="AlphaFoldDB" id="A0AAN9NR14"/>
<proteinExistence type="predicted"/>
<dbReference type="PANTHER" id="PTHR35289">
    <property type="entry name" value="TRANSMEMBRANE PROTEIN"/>
    <property type="match status" value="1"/>
</dbReference>
<dbReference type="InterPro" id="IPR052694">
    <property type="entry name" value="Mt_uS3-like"/>
</dbReference>
<dbReference type="EMBL" id="JAYMYR010000002">
    <property type="protein sequence ID" value="KAK7377775.1"/>
    <property type="molecule type" value="Genomic_DNA"/>
</dbReference>
<sequence>MEEVYFVPPGGSVNSIALSPVSFRRKGLHIPNPVGGWTALFAPAWLIASPRNDILAPYHSCLVFATVREAVVEVKPIATSTIKYEIGPLFKDLMEWPTQERLYSNFGVANPLLSSFPLDSLYGPSYSLLKKGYPWQITRCLMDESELEDLFTYTSDMVEDLANSRHSISTSSVNQPLPGEQAMGPANPVASRKAKDGPSHVVPFPYDEEEVIRGDFVRSIHN</sequence>
<reference evidence="2 3" key="1">
    <citation type="submission" date="2024-01" db="EMBL/GenBank/DDBJ databases">
        <title>The genomes of 5 underutilized Papilionoideae crops provide insights into root nodulation and disease resistanc.</title>
        <authorList>
            <person name="Jiang F."/>
        </authorList>
    </citation>
    <scope>NUCLEOTIDE SEQUENCE [LARGE SCALE GENOMIC DNA]</scope>
    <source>
        <strain evidence="2">JINMINGXINNONG_FW02</strain>
        <tissue evidence="2">Leaves</tissue>
    </source>
</reference>
<comment type="caution">
    <text evidence="2">The sequence shown here is derived from an EMBL/GenBank/DDBJ whole genome shotgun (WGS) entry which is preliminary data.</text>
</comment>
<dbReference type="PANTHER" id="PTHR35289:SF1">
    <property type="entry name" value="ATP SYNTHASE 9 MITOCHONDRIAL-RELATED"/>
    <property type="match status" value="1"/>
</dbReference>
<keyword evidence="3" id="KW-1185">Reference proteome</keyword>
<name>A0AAN9NR14_PHACN</name>
<dbReference type="Proteomes" id="UP001374584">
    <property type="component" value="Unassembled WGS sequence"/>
</dbReference>
<feature type="region of interest" description="Disordered" evidence="1">
    <location>
        <begin position="168"/>
        <end position="200"/>
    </location>
</feature>
<evidence type="ECO:0000256" key="1">
    <source>
        <dbReference type="SAM" id="MobiDB-lite"/>
    </source>
</evidence>